<feature type="domain" description="AMP-dependent synthetase/ligase" evidence="2">
    <location>
        <begin position="5"/>
        <end position="80"/>
    </location>
</feature>
<sequence length="228" mass="25133">MFGRREIVHGKPGKYIWVTYKEVSDIVLQIGNSIRSCGVADRGRCEIYGANSPERVISMEACNAHELYCAPLFDILGAGAPEGSLKFVDFRRTNFKHPGEEYVEVENFEKVYDIVSIWVYGNNWEAFLVAIINPTKQAVEQWEAQNFLVAIINPNIQAVEQWAAQIGVSGDCNALSRCTTGSDFGHQIQPQTASARPQLGASGERERPAAGDQKSHIGRASLGPKCMA</sequence>
<dbReference type="PANTHER" id="PTHR43272:SF3">
    <property type="entry name" value="LONG CHAIN ACYL-COA SYNTHETASE 4"/>
    <property type="match status" value="1"/>
</dbReference>
<evidence type="ECO:0000313" key="3">
    <source>
        <dbReference type="EMBL" id="GER38097.1"/>
    </source>
</evidence>
<protein>
    <submittedName>
        <fullName evidence="3">Long chain acyl-CoA synthetase 4</fullName>
    </submittedName>
</protein>
<evidence type="ECO:0000313" key="4">
    <source>
        <dbReference type="Proteomes" id="UP000325081"/>
    </source>
</evidence>
<dbReference type="PANTHER" id="PTHR43272">
    <property type="entry name" value="LONG-CHAIN-FATTY-ACID--COA LIGASE"/>
    <property type="match status" value="1"/>
</dbReference>
<dbReference type="Proteomes" id="UP000325081">
    <property type="component" value="Unassembled WGS sequence"/>
</dbReference>
<name>A0A5A7Q150_STRAF</name>
<feature type="region of interest" description="Disordered" evidence="1">
    <location>
        <begin position="185"/>
        <end position="228"/>
    </location>
</feature>
<gene>
    <name evidence="3" type="ORF">STAS_14557</name>
</gene>
<feature type="compositionally biased region" description="Polar residues" evidence="1">
    <location>
        <begin position="185"/>
        <end position="195"/>
    </location>
</feature>
<evidence type="ECO:0000259" key="2">
    <source>
        <dbReference type="Pfam" id="PF00501"/>
    </source>
</evidence>
<dbReference type="GO" id="GO:0005783">
    <property type="term" value="C:endoplasmic reticulum"/>
    <property type="evidence" value="ECO:0007669"/>
    <property type="project" value="TreeGrafter"/>
</dbReference>
<dbReference type="GO" id="GO:0016020">
    <property type="term" value="C:membrane"/>
    <property type="evidence" value="ECO:0007669"/>
    <property type="project" value="TreeGrafter"/>
</dbReference>
<dbReference type="AlphaFoldDB" id="A0A5A7Q150"/>
<reference evidence="4" key="1">
    <citation type="journal article" date="2019" name="Curr. Biol.">
        <title>Genome Sequence of Striga asiatica Provides Insight into the Evolution of Plant Parasitism.</title>
        <authorList>
            <person name="Yoshida S."/>
            <person name="Kim S."/>
            <person name="Wafula E.K."/>
            <person name="Tanskanen J."/>
            <person name="Kim Y.M."/>
            <person name="Honaas L."/>
            <person name="Yang Z."/>
            <person name="Spallek T."/>
            <person name="Conn C.E."/>
            <person name="Ichihashi Y."/>
            <person name="Cheong K."/>
            <person name="Cui S."/>
            <person name="Der J.P."/>
            <person name="Gundlach H."/>
            <person name="Jiao Y."/>
            <person name="Hori C."/>
            <person name="Ishida J.K."/>
            <person name="Kasahara H."/>
            <person name="Kiba T."/>
            <person name="Kim M.S."/>
            <person name="Koo N."/>
            <person name="Laohavisit A."/>
            <person name="Lee Y.H."/>
            <person name="Lumba S."/>
            <person name="McCourt P."/>
            <person name="Mortimer J.C."/>
            <person name="Mutuku J.M."/>
            <person name="Nomura T."/>
            <person name="Sasaki-Sekimoto Y."/>
            <person name="Seto Y."/>
            <person name="Wang Y."/>
            <person name="Wakatake T."/>
            <person name="Sakakibara H."/>
            <person name="Demura T."/>
            <person name="Yamaguchi S."/>
            <person name="Yoneyama K."/>
            <person name="Manabe R.I."/>
            <person name="Nelson D.C."/>
            <person name="Schulman A.H."/>
            <person name="Timko M.P."/>
            <person name="dePamphilis C.W."/>
            <person name="Choi D."/>
            <person name="Shirasu K."/>
        </authorList>
    </citation>
    <scope>NUCLEOTIDE SEQUENCE [LARGE SCALE GENOMIC DNA]</scope>
    <source>
        <strain evidence="4">cv. UVA1</strain>
    </source>
</reference>
<dbReference type="GO" id="GO:0004467">
    <property type="term" value="F:long-chain fatty acid-CoA ligase activity"/>
    <property type="evidence" value="ECO:0007669"/>
    <property type="project" value="TreeGrafter"/>
</dbReference>
<dbReference type="Pfam" id="PF00501">
    <property type="entry name" value="AMP-binding"/>
    <property type="match status" value="1"/>
</dbReference>
<dbReference type="EMBL" id="BKCP01005450">
    <property type="protein sequence ID" value="GER38097.1"/>
    <property type="molecule type" value="Genomic_DNA"/>
</dbReference>
<dbReference type="OrthoDB" id="1700726at2759"/>
<comment type="caution">
    <text evidence="3">The sequence shown here is derived from an EMBL/GenBank/DDBJ whole genome shotgun (WGS) entry which is preliminary data.</text>
</comment>
<accession>A0A5A7Q150</accession>
<dbReference type="SUPFAM" id="SSF56801">
    <property type="entry name" value="Acetyl-CoA synthetase-like"/>
    <property type="match status" value="1"/>
</dbReference>
<evidence type="ECO:0000256" key="1">
    <source>
        <dbReference type="SAM" id="MobiDB-lite"/>
    </source>
</evidence>
<organism evidence="3 4">
    <name type="scientific">Striga asiatica</name>
    <name type="common">Asiatic witchweed</name>
    <name type="synonym">Buchnera asiatica</name>
    <dbReference type="NCBI Taxonomy" id="4170"/>
    <lineage>
        <taxon>Eukaryota</taxon>
        <taxon>Viridiplantae</taxon>
        <taxon>Streptophyta</taxon>
        <taxon>Embryophyta</taxon>
        <taxon>Tracheophyta</taxon>
        <taxon>Spermatophyta</taxon>
        <taxon>Magnoliopsida</taxon>
        <taxon>eudicotyledons</taxon>
        <taxon>Gunneridae</taxon>
        <taxon>Pentapetalae</taxon>
        <taxon>asterids</taxon>
        <taxon>lamiids</taxon>
        <taxon>Lamiales</taxon>
        <taxon>Orobanchaceae</taxon>
        <taxon>Buchnereae</taxon>
        <taxon>Striga</taxon>
    </lineage>
</organism>
<dbReference type="InterPro" id="IPR000873">
    <property type="entry name" value="AMP-dep_synth/lig_dom"/>
</dbReference>
<keyword evidence="4" id="KW-1185">Reference proteome</keyword>
<feature type="compositionally biased region" description="Basic and acidic residues" evidence="1">
    <location>
        <begin position="203"/>
        <end position="215"/>
    </location>
</feature>
<proteinExistence type="predicted"/>